<keyword evidence="3" id="KW-1185">Reference proteome</keyword>
<dbReference type="EMBL" id="QYUR01000002">
    <property type="protein sequence ID" value="RJG12763.1"/>
    <property type="molecule type" value="Genomic_DNA"/>
</dbReference>
<sequence>MRLNDWQRELEAYLLGVQTQPNTALRDSLLGSPALSAEEGLAIYHNAYRARLLDALREDYPTLHHWLGDDEFEGLASAYLQAHPSRHFSLRWLGARLADFIDGYLVAAQSAPLAELARLEWAFTLAFDAADGEPLTLQSMATLPPADWPELRVRLLPSVQWLVCHYNSLALWRALKAAEETPASTLLEQPHVCLIWRQGLVSRYRSLGPAEAEALQGMGVQGWSFAELCARLSEQGEAPALQAASWLKQWLSDGLLQRVSVIDKGC</sequence>
<dbReference type="RefSeq" id="WP_119953087.1">
    <property type="nucleotide sequence ID" value="NZ_QYUR01000002.1"/>
</dbReference>
<comment type="caution">
    <text evidence="2">The sequence shown here is derived from an EMBL/GenBank/DDBJ whole genome shotgun (WGS) entry which is preliminary data.</text>
</comment>
<dbReference type="OrthoDB" id="343356at2"/>
<dbReference type="Pfam" id="PF09836">
    <property type="entry name" value="DUF2063"/>
    <property type="match status" value="1"/>
</dbReference>
<protein>
    <submittedName>
        <fullName evidence="2">DUF2063 domain-containing protein</fullName>
    </submittedName>
</protein>
<dbReference type="InterPro" id="IPR018640">
    <property type="entry name" value="DUF2063"/>
</dbReference>
<evidence type="ECO:0000313" key="2">
    <source>
        <dbReference type="EMBL" id="RJG12763.1"/>
    </source>
</evidence>
<organism evidence="2 3">
    <name type="scientific">Pseudomonas cavernicola</name>
    <dbReference type="NCBI Taxonomy" id="2320866"/>
    <lineage>
        <taxon>Bacteria</taxon>
        <taxon>Pseudomonadati</taxon>
        <taxon>Pseudomonadota</taxon>
        <taxon>Gammaproteobacteria</taxon>
        <taxon>Pseudomonadales</taxon>
        <taxon>Pseudomonadaceae</taxon>
        <taxon>Pseudomonas</taxon>
    </lineage>
</organism>
<evidence type="ECO:0000313" key="3">
    <source>
        <dbReference type="Proteomes" id="UP000284021"/>
    </source>
</evidence>
<accession>A0A418XJW1</accession>
<feature type="domain" description="Putative DNA-binding" evidence="1">
    <location>
        <begin position="6"/>
        <end position="101"/>
    </location>
</feature>
<dbReference type="Gene3D" id="1.10.150.690">
    <property type="entry name" value="DUF2063"/>
    <property type="match status" value="1"/>
</dbReference>
<proteinExistence type="predicted"/>
<dbReference type="AlphaFoldDB" id="A0A418XJW1"/>
<reference evidence="2 3" key="1">
    <citation type="submission" date="2018-09" db="EMBL/GenBank/DDBJ databases">
        <authorList>
            <person name="Zhu H."/>
        </authorList>
    </citation>
    <scope>NUCLEOTIDE SEQUENCE [LARGE SCALE GENOMIC DNA]</scope>
    <source>
        <strain evidence="2 3">K1S02-6</strain>
    </source>
</reference>
<dbReference type="InterPro" id="IPR044922">
    <property type="entry name" value="DUF2063_N_sf"/>
</dbReference>
<dbReference type="Proteomes" id="UP000284021">
    <property type="component" value="Unassembled WGS sequence"/>
</dbReference>
<gene>
    <name evidence="2" type="ORF">D3879_05625</name>
</gene>
<name>A0A418XJW1_9PSED</name>
<evidence type="ECO:0000259" key="1">
    <source>
        <dbReference type="Pfam" id="PF09836"/>
    </source>
</evidence>